<sequence length="308" mass="29683">MITATPPRTRTATLLAGAGALALAALGLAAGGGAAVAAPAPQNGPTGASVAVVGPSGGAAASPDGETTLSLSGSGFQSIDGGFGGIYVLFGWVADGAWQPSAGGAFGVGYAYQPDAQAAENSGYQKFVTFPGSTTASEANGSELALDGTWATELVIPGPVLSVTDAAGANPRDIDCRVETCGVITFGAHGVVNANNETFTPISFAPVAEAVAPVETAVPEPAPTETPEPSETEEPVAAEPSTTAAVEAAEEESVGSAEADAGGGGSSAAPWAVAGSAAAAGIGAATAAIVAARRRRASDPDPAPPIEV</sequence>
<comment type="caution">
    <text evidence="3">The sequence shown here is derived from an EMBL/GenBank/DDBJ whole genome shotgun (WGS) entry which is preliminary data.</text>
</comment>
<dbReference type="OrthoDB" id="4775562at2"/>
<keyword evidence="4" id="KW-1185">Reference proteome</keyword>
<evidence type="ECO:0000313" key="3">
    <source>
        <dbReference type="EMBL" id="TGO06756.1"/>
    </source>
</evidence>
<feature type="region of interest" description="Disordered" evidence="1">
    <location>
        <begin position="218"/>
        <end position="270"/>
    </location>
</feature>
<proteinExistence type="predicted"/>
<gene>
    <name evidence="3" type="ORF">SERN_0948</name>
</gene>
<evidence type="ECO:0000256" key="1">
    <source>
        <dbReference type="SAM" id="MobiDB-lite"/>
    </source>
</evidence>
<feature type="compositionally biased region" description="Low complexity" evidence="1">
    <location>
        <begin position="237"/>
        <end position="247"/>
    </location>
</feature>
<dbReference type="Proteomes" id="UP000297318">
    <property type="component" value="Unassembled WGS sequence"/>
</dbReference>
<dbReference type="EMBL" id="RHPJ01000001">
    <property type="protein sequence ID" value="TGO06756.1"/>
    <property type="molecule type" value="Genomic_DNA"/>
</dbReference>
<name>A0A4Z1E482_9MICO</name>
<keyword evidence="2" id="KW-0732">Signal</keyword>
<organism evidence="3 4">
    <name type="scientific">Serinibacter arcticus</name>
    <dbReference type="NCBI Taxonomy" id="1655435"/>
    <lineage>
        <taxon>Bacteria</taxon>
        <taxon>Bacillati</taxon>
        <taxon>Actinomycetota</taxon>
        <taxon>Actinomycetes</taxon>
        <taxon>Micrococcales</taxon>
        <taxon>Beutenbergiaceae</taxon>
        <taxon>Serinibacter</taxon>
    </lineage>
</organism>
<reference evidence="3 4" key="1">
    <citation type="submission" date="2018-11" db="EMBL/GenBank/DDBJ databases">
        <title>Complete genome sequencing of the Actinobacteria Serinibacter sp. K3-2.</title>
        <authorList>
            <person name="Rakitin A.L."/>
            <person name="Beletsky A.V."/>
            <person name="Mardanov A.V."/>
            <person name="Ravin N.V."/>
            <person name="Gromova A.S."/>
            <person name="Filippova S.N."/>
            <person name="Gal'Chenko V.F."/>
        </authorList>
    </citation>
    <scope>NUCLEOTIDE SEQUENCE [LARGE SCALE GENOMIC DNA]</scope>
    <source>
        <strain evidence="3 4">K3-2</strain>
    </source>
</reference>
<dbReference type="RefSeq" id="WP_135848899.1">
    <property type="nucleotide sequence ID" value="NZ_RHPJ01000001.1"/>
</dbReference>
<feature type="chain" id="PRO_5021354426" evidence="2">
    <location>
        <begin position="38"/>
        <end position="308"/>
    </location>
</feature>
<protein>
    <submittedName>
        <fullName evidence="3">Putative minor silk ampullate protein</fullName>
    </submittedName>
</protein>
<feature type="region of interest" description="Disordered" evidence="1">
    <location>
        <begin position="289"/>
        <end position="308"/>
    </location>
</feature>
<feature type="signal peptide" evidence="2">
    <location>
        <begin position="1"/>
        <end position="37"/>
    </location>
</feature>
<evidence type="ECO:0000256" key="2">
    <source>
        <dbReference type="SAM" id="SignalP"/>
    </source>
</evidence>
<accession>A0A4Z1E482</accession>
<evidence type="ECO:0000313" key="4">
    <source>
        <dbReference type="Proteomes" id="UP000297318"/>
    </source>
</evidence>
<dbReference type="AlphaFoldDB" id="A0A4Z1E482"/>